<dbReference type="Proteomes" id="UP000017840">
    <property type="component" value="Unassembled WGS sequence"/>
</dbReference>
<dbReference type="eggNOG" id="arCOG06367">
    <property type="taxonomic scope" value="Archaea"/>
</dbReference>
<keyword evidence="2" id="KW-1185">Reference proteome</keyword>
<evidence type="ECO:0000313" key="1">
    <source>
        <dbReference type="EMBL" id="ESP87370.1"/>
    </source>
</evidence>
<comment type="caution">
    <text evidence="1">The sequence shown here is derived from an EMBL/GenBank/DDBJ whole genome shotgun (WGS) entry which is preliminary data.</text>
</comment>
<organism evidence="1 2">
    <name type="scientific">Candidatus Halobonum tyrrellensis G22</name>
    <dbReference type="NCBI Taxonomy" id="1324957"/>
    <lineage>
        <taxon>Archaea</taxon>
        <taxon>Methanobacteriati</taxon>
        <taxon>Methanobacteriota</taxon>
        <taxon>Stenosarchaea group</taxon>
        <taxon>Halobacteria</taxon>
        <taxon>Halobacteriales</taxon>
        <taxon>Haloferacaceae</taxon>
        <taxon>Candidatus Halobonum</taxon>
    </lineage>
</organism>
<protein>
    <submittedName>
        <fullName evidence="1">Uncharacterized protein</fullName>
    </submittedName>
</protein>
<evidence type="ECO:0000313" key="2">
    <source>
        <dbReference type="Proteomes" id="UP000017840"/>
    </source>
</evidence>
<dbReference type="AlphaFoldDB" id="V4H9L4"/>
<name>V4H9L4_9EURY</name>
<proteinExistence type="predicted"/>
<dbReference type="PROSITE" id="PS51257">
    <property type="entry name" value="PROKAR_LIPOPROTEIN"/>
    <property type="match status" value="1"/>
</dbReference>
<dbReference type="EMBL" id="ASGZ01000060">
    <property type="protein sequence ID" value="ESP87370.1"/>
    <property type="molecule type" value="Genomic_DNA"/>
</dbReference>
<gene>
    <name evidence="1" type="ORF">K933_14828</name>
</gene>
<accession>V4H9L4</accession>
<sequence>MLRAGAGACSLAPSTAGCLGLSASDDSPRYRLSTRRIGPSLAPRFDWDADDADPFARDLADRIVDRGEVATAGFSLDGVGTHNPRYVERDGAYYEVAVAEAGTVTRTRWLLWFDRVDADPPAGAEVYVSSLGLGDPTRLDAAYGLSEADVRAVEDAEGRIATESGFLDVADRPPERRGHLFVRRSADGTDLVPDPPFDYATFESGDGTVYARAVVEEVSVDLTRYVHTATPVAESADAYERHLRETYLRTAFDDVSDAQRSVLDAATGGGEYEETAPLSDGFAAVLERLGVDDTRTPEPRRVEFSEHVYFAYEGTYYEGQLEIFG</sequence>
<reference evidence="1 2" key="1">
    <citation type="journal article" date="2013" name="Genome Announc.">
        <title>Draft Genome Sequence of 'Candidatus Halobonum tyrrellensis' Strain G22, Isolated from the Hypersaline Waters of Lake Tyrrell, Australia.</title>
        <authorList>
            <person name="Ugalde J.A."/>
            <person name="Narasingarao P."/>
            <person name="Kuo S."/>
            <person name="Podell S."/>
            <person name="Allen E.E."/>
        </authorList>
    </citation>
    <scope>NUCLEOTIDE SEQUENCE [LARGE SCALE GENOMIC DNA]</scope>
    <source>
        <strain evidence="1 2">G22</strain>
    </source>
</reference>